<sequence length="434" mass="48543">MFTYYTKQVGQEGFSPLPTQQQLDVQEKVVDGDGSIDHPYQVNIHIKNTSDSEAWQGIVKVNYSFKADHPNFYLPGFMYGTNQGQEPIDVVNNYPRIRQQSVQQPASSWWMTRSDRLSHPVIIGTSDSHVYGIIASPYIVEENGQLIPFTPSHSSRHFVQYNGFACETATDSNSISYTLGYQNAPYFFKRADIVKPCPPLQSDQCITLPAGADYSFTMTVYDVASSSRLTVHHIIKACYYAFHQAPRDISSIEECVTKISQAIANDAYIPSQCQYSGMVHDDGSLNTIFSFSWTNGLAVAVPMLIAALRTHSEAIYQQAMGVINKIIHTPFNANNGLPYTSFDDHGNGTNAGWWLDQTINRGHAGYILGQGIFYLLKAYHYEQKLHDVDHPDWIHIANSVCAQLVKGLNSDNEFPYVYSEKSAAGIEYNSFGSC</sequence>
<dbReference type="AlphaFoldDB" id="A0A0R2I2T6"/>
<accession>A0A0R2I2T6</accession>
<reference evidence="1 2" key="1">
    <citation type="journal article" date="2015" name="Genome Announc.">
        <title>Expanding the biotechnology potential of lactobacilli through comparative genomics of 213 strains and associated genera.</title>
        <authorList>
            <person name="Sun Z."/>
            <person name="Harris H.M."/>
            <person name="McCann A."/>
            <person name="Guo C."/>
            <person name="Argimon S."/>
            <person name="Zhang W."/>
            <person name="Yang X."/>
            <person name="Jeffery I.B."/>
            <person name="Cooney J.C."/>
            <person name="Kagawa T.F."/>
            <person name="Liu W."/>
            <person name="Song Y."/>
            <person name="Salvetti E."/>
            <person name="Wrobel A."/>
            <person name="Rasinkangas P."/>
            <person name="Parkhill J."/>
            <person name="Rea M.C."/>
            <person name="O'Sullivan O."/>
            <person name="Ritari J."/>
            <person name="Douillard F.P."/>
            <person name="Paul Ross R."/>
            <person name="Yang R."/>
            <person name="Briner A.E."/>
            <person name="Felis G.E."/>
            <person name="de Vos W.M."/>
            <person name="Barrangou R."/>
            <person name="Klaenhammer T.R."/>
            <person name="Caufield P.W."/>
            <person name="Cui Y."/>
            <person name="Zhang H."/>
            <person name="O'Toole P.W."/>
        </authorList>
    </citation>
    <scope>NUCLEOTIDE SEQUENCE [LARGE SCALE GENOMIC DNA]</scope>
    <source>
        <strain evidence="1 2">DSM 17896</strain>
    </source>
</reference>
<dbReference type="EMBL" id="JQBW01000004">
    <property type="protein sequence ID" value="KRN59577.1"/>
    <property type="molecule type" value="Genomic_DNA"/>
</dbReference>
<name>A0A0R2I2T6_9LACO</name>
<protein>
    <submittedName>
        <fullName evidence="1">Uncharacterized protein</fullName>
    </submittedName>
</protein>
<dbReference type="RefSeq" id="WP_057739801.1">
    <property type="nucleotide sequence ID" value="NZ_JQBW01000004.1"/>
</dbReference>
<dbReference type="Proteomes" id="UP000050934">
    <property type="component" value="Unassembled WGS sequence"/>
</dbReference>
<organism evidence="1 2">
    <name type="scientific">Limosilactobacillus secaliphilus</name>
    <dbReference type="NCBI Taxonomy" id="396268"/>
    <lineage>
        <taxon>Bacteria</taxon>
        <taxon>Bacillati</taxon>
        <taxon>Bacillota</taxon>
        <taxon>Bacilli</taxon>
        <taxon>Lactobacillales</taxon>
        <taxon>Lactobacillaceae</taxon>
        <taxon>Limosilactobacillus</taxon>
    </lineage>
</organism>
<dbReference type="PATRIC" id="fig|396268.3.peg.1343"/>
<dbReference type="STRING" id="396268.IV45_GL001326"/>
<evidence type="ECO:0000313" key="2">
    <source>
        <dbReference type="Proteomes" id="UP000050934"/>
    </source>
</evidence>
<comment type="caution">
    <text evidence="1">The sequence shown here is derived from an EMBL/GenBank/DDBJ whole genome shotgun (WGS) entry which is preliminary data.</text>
</comment>
<evidence type="ECO:0000313" key="1">
    <source>
        <dbReference type="EMBL" id="KRN59577.1"/>
    </source>
</evidence>
<gene>
    <name evidence="1" type="ORF">IV45_GL001326</name>
</gene>
<proteinExistence type="predicted"/>
<dbReference type="OrthoDB" id="3234570at2"/>
<keyword evidence="2" id="KW-1185">Reference proteome</keyword>